<gene>
    <name evidence="1" type="primary">tssG</name>
    <name evidence="1" type="ORF">K8V79_02895</name>
</gene>
<dbReference type="Pfam" id="PF06996">
    <property type="entry name" value="T6SS_TssG"/>
    <property type="match status" value="1"/>
</dbReference>
<dbReference type="EMBL" id="DYWX01000033">
    <property type="protein sequence ID" value="HJF27192.1"/>
    <property type="molecule type" value="Genomic_DNA"/>
</dbReference>
<reference evidence="1" key="2">
    <citation type="submission" date="2021-09" db="EMBL/GenBank/DDBJ databases">
        <authorList>
            <person name="Gilroy R."/>
        </authorList>
    </citation>
    <scope>NUCLEOTIDE SEQUENCE</scope>
    <source>
        <strain evidence="1">CHK135-1449</strain>
    </source>
</reference>
<name>A0A9D2URA8_ACILW</name>
<dbReference type="AlphaFoldDB" id="A0A9D2URA8"/>
<comment type="caution">
    <text evidence="1">The sequence shown here is derived from an EMBL/GenBank/DDBJ whole genome shotgun (WGS) entry which is preliminary data.</text>
</comment>
<reference evidence="1" key="1">
    <citation type="journal article" date="2021" name="PeerJ">
        <title>Extensive microbial diversity within the chicken gut microbiome revealed by metagenomics and culture.</title>
        <authorList>
            <person name="Gilroy R."/>
            <person name="Ravi A."/>
            <person name="Getino M."/>
            <person name="Pursley I."/>
            <person name="Horton D.L."/>
            <person name="Alikhan N.F."/>
            <person name="Baker D."/>
            <person name="Gharbi K."/>
            <person name="Hall N."/>
            <person name="Watson M."/>
            <person name="Adriaenssens E.M."/>
            <person name="Foster-Nyarko E."/>
            <person name="Jarju S."/>
            <person name="Secka A."/>
            <person name="Antonio M."/>
            <person name="Oren A."/>
            <person name="Chaudhuri R.R."/>
            <person name="La Ragione R."/>
            <person name="Hildebrand F."/>
            <person name="Pallen M.J."/>
        </authorList>
    </citation>
    <scope>NUCLEOTIDE SEQUENCE</scope>
    <source>
        <strain evidence="1">CHK135-1449</strain>
    </source>
</reference>
<dbReference type="InterPro" id="IPR010732">
    <property type="entry name" value="T6SS_TssG-like"/>
</dbReference>
<dbReference type="PANTHER" id="PTHR35564:SF4">
    <property type="entry name" value="CYTOPLASMIC PROTEIN"/>
    <property type="match status" value="1"/>
</dbReference>
<dbReference type="PANTHER" id="PTHR35564">
    <property type="match status" value="1"/>
</dbReference>
<accession>A0A9D2URA8</accession>
<evidence type="ECO:0000313" key="2">
    <source>
        <dbReference type="Proteomes" id="UP000787156"/>
    </source>
</evidence>
<sequence>MHTERWWQETSVIDQLYQQPTAFELIQATRLFRHAPEQSKQQKWSNSFYFLSSLSLNFPASEIESAHLQDGRIQITNLMVGLTGIQGVLPYTYTYKLRHAARQQREQSLHFLGLFNHKLTTQYIDACLNYHLPVRYEIEQDNYYLKILHALTGYVTEQQDQQHIDDYFAEFSGLMQGQNNSKYALKTILSCIFQFDFEINQLIPEQFQLDEQQKSHLSQTRPTLLGINSFCGEKVTQVDEKIEIVIGPLGRLDYLKFLAQGEYSLKLQQIISTWCSPTLQVNLRLILDKEQLSSIQLGKDCSMTLGEGALLMPRQDVHNTDTFYHLKGSMT</sequence>
<evidence type="ECO:0000313" key="1">
    <source>
        <dbReference type="EMBL" id="HJF27192.1"/>
    </source>
</evidence>
<dbReference type="Proteomes" id="UP000787156">
    <property type="component" value="Unassembled WGS sequence"/>
</dbReference>
<protein>
    <submittedName>
        <fullName evidence="1">Type VI secretion system baseplate subunit TssG</fullName>
    </submittedName>
</protein>
<proteinExistence type="predicted"/>
<dbReference type="NCBIfam" id="TIGR03347">
    <property type="entry name" value="VI_chp_1"/>
    <property type="match status" value="1"/>
</dbReference>
<organism evidence="1 2">
    <name type="scientific">Acinetobacter lwoffii</name>
    <dbReference type="NCBI Taxonomy" id="28090"/>
    <lineage>
        <taxon>Bacteria</taxon>
        <taxon>Pseudomonadati</taxon>
        <taxon>Pseudomonadota</taxon>
        <taxon>Gammaproteobacteria</taxon>
        <taxon>Moraxellales</taxon>
        <taxon>Moraxellaceae</taxon>
        <taxon>Acinetobacter</taxon>
    </lineage>
</organism>